<gene>
    <name evidence="7" type="ORF">A5844_000589</name>
</gene>
<keyword evidence="2 6" id="KW-0812">Transmembrane</keyword>
<dbReference type="EMBL" id="NGMO01000001">
    <property type="protein sequence ID" value="OTP12356.1"/>
    <property type="molecule type" value="Genomic_DNA"/>
</dbReference>
<comment type="caution">
    <text evidence="7">The sequence shown here is derived from an EMBL/GenBank/DDBJ whole genome shotgun (WGS) entry which is preliminary data.</text>
</comment>
<dbReference type="AlphaFoldDB" id="A0A2C9XSH0"/>
<evidence type="ECO:0000256" key="6">
    <source>
        <dbReference type="SAM" id="Phobius"/>
    </source>
</evidence>
<sequence>MIIDNLMLFTEFKNLINNVYIHVFMLILVADFITGFCRYLGKKKMDKKRIWKETVKYLLVITLVLVAYPYLKITGFEVMGIALVFSYCGIYGLSVIENLRKLGVPVPEFIKNRLKRLTDYSEEQGKCKK</sequence>
<dbReference type="Proteomes" id="UP000194933">
    <property type="component" value="Unassembled WGS sequence"/>
</dbReference>
<dbReference type="NCBIfam" id="TIGR01593">
    <property type="entry name" value="holin_tox_secr"/>
    <property type="match status" value="1"/>
</dbReference>
<name>A0A2C9XSH0_9ENTE</name>
<evidence type="ECO:0000256" key="2">
    <source>
        <dbReference type="ARBA" id="ARBA00022692"/>
    </source>
</evidence>
<organism evidence="7 8">
    <name type="scientific">Candidatus Enterococcus wittei</name>
    <dbReference type="NCBI Taxonomy" id="1987383"/>
    <lineage>
        <taxon>Bacteria</taxon>
        <taxon>Bacillati</taxon>
        <taxon>Bacillota</taxon>
        <taxon>Bacilli</taxon>
        <taxon>Lactobacillales</taxon>
        <taxon>Enterococcaceae</taxon>
        <taxon>Enterococcus</taxon>
    </lineage>
</organism>
<accession>A0A2C9XSH0</accession>
<protein>
    <recommendedName>
        <fullName evidence="9">Holin</fullName>
    </recommendedName>
</protein>
<reference evidence="7 8" key="1">
    <citation type="submission" date="2017-05" db="EMBL/GenBank/DDBJ databases">
        <title>The Genome Sequence of Enterococcus sp. 10A9_DIV0425.</title>
        <authorList>
            <consortium name="The Broad Institute Genomics Platform"/>
            <consortium name="The Broad Institute Genomic Center for Infectious Diseases"/>
            <person name="Earl A."/>
            <person name="Manson A."/>
            <person name="Schwartman J."/>
            <person name="Gilmore M."/>
            <person name="Abouelleil A."/>
            <person name="Cao P."/>
            <person name="Chapman S."/>
            <person name="Cusick C."/>
            <person name="Shea T."/>
            <person name="Young S."/>
            <person name="Neafsey D."/>
            <person name="Nusbaum C."/>
            <person name="Birren B."/>
        </authorList>
    </citation>
    <scope>NUCLEOTIDE SEQUENCE [LARGE SCALE GENOMIC DNA]</scope>
    <source>
        <strain evidence="7 8">10A9_DIV0425</strain>
    </source>
</reference>
<dbReference type="InterPro" id="IPR006480">
    <property type="entry name" value="Phage_holin_4_1"/>
</dbReference>
<keyword evidence="8" id="KW-1185">Reference proteome</keyword>
<evidence type="ECO:0000313" key="8">
    <source>
        <dbReference type="Proteomes" id="UP000194933"/>
    </source>
</evidence>
<feature type="transmembrane region" description="Helical" evidence="6">
    <location>
        <begin position="77"/>
        <end position="96"/>
    </location>
</feature>
<evidence type="ECO:0000256" key="1">
    <source>
        <dbReference type="ARBA" id="ARBA00004141"/>
    </source>
</evidence>
<keyword evidence="4 6" id="KW-0472">Membrane</keyword>
<evidence type="ECO:0000256" key="5">
    <source>
        <dbReference type="ARBA" id="ARBA00023600"/>
    </source>
</evidence>
<evidence type="ECO:0000256" key="4">
    <source>
        <dbReference type="ARBA" id="ARBA00023136"/>
    </source>
</evidence>
<dbReference type="RefSeq" id="WP_086283768.1">
    <property type="nucleotide sequence ID" value="NZ_NGMO01000001.1"/>
</dbReference>
<evidence type="ECO:0000313" key="7">
    <source>
        <dbReference type="EMBL" id="OTP12356.1"/>
    </source>
</evidence>
<proteinExistence type="inferred from homology"/>
<keyword evidence="3 6" id="KW-1133">Transmembrane helix</keyword>
<comment type="subcellular location">
    <subcellularLocation>
        <location evidence="1">Membrane</location>
        <topology evidence="1">Multi-pass membrane protein</topology>
    </subcellularLocation>
</comment>
<feature type="transmembrane region" description="Helical" evidence="6">
    <location>
        <begin position="20"/>
        <end position="41"/>
    </location>
</feature>
<dbReference type="GO" id="GO:0016020">
    <property type="term" value="C:membrane"/>
    <property type="evidence" value="ECO:0007669"/>
    <property type="project" value="UniProtKB-SubCell"/>
</dbReference>
<comment type="similarity">
    <text evidence="5">Belongs to the bacteriophage holin family. Cp-1 holin subfamily.</text>
</comment>
<evidence type="ECO:0000256" key="3">
    <source>
        <dbReference type="ARBA" id="ARBA00022989"/>
    </source>
</evidence>
<feature type="transmembrane region" description="Helical" evidence="6">
    <location>
        <begin position="53"/>
        <end position="71"/>
    </location>
</feature>
<evidence type="ECO:0008006" key="9">
    <source>
        <dbReference type="Google" id="ProtNLM"/>
    </source>
</evidence>
<dbReference type="Pfam" id="PF05105">
    <property type="entry name" value="Phage_holin_4_1"/>
    <property type="match status" value="1"/>
</dbReference>